<evidence type="ECO:0000256" key="5">
    <source>
        <dbReference type="ARBA" id="ARBA00022970"/>
    </source>
</evidence>
<comment type="similarity">
    <text evidence="8">Belongs to the binding-protein-dependent transport system permease family. LivHM subfamily.</text>
</comment>
<dbReference type="InterPro" id="IPR052157">
    <property type="entry name" value="BCAA_transport_permease"/>
</dbReference>
<feature type="transmembrane region" description="Helical" evidence="9">
    <location>
        <begin position="57"/>
        <end position="81"/>
    </location>
</feature>
<proteinExistence type="inferred from homology"/>
<dbReference type="CDD" id="cd06582">
    <property type="entry name" value="TM_PBP1_LivH_like"/>
    <property type="match status" value="1"/>
</dbReference>
<keyword evidence="3" id="KW-1003">Cell membrane</keyword>
<name>K2NK64_9HYPH</name>
<gene>
    <name evidence="10" type="ORF">NA8A_23889</name>
</gene>
<dbReference type="PANTHER" id="PTHR11795:SF442">
    <property type="entry name" value="ABC TRANSPORTER ATP-BINDING PROTEIN"/>
    <property type="match status" value="1"/>
</dbReference>
<dbReference type="OrthoDB" id="9807115at2"/>
<evidence type="ECO:0000256" key="4">
    <source>
        <dbReference type="ARBA" id="ARBA00022692"/>
    </source>
</evidence>
<dbReference type="Proteomes" id="UP000007374">
    <property type="component" value="Unassembled WGS sequence"/>
</dbReference>
<organism evidence="10 11">
    <name type="scientific">Nitratireductor indicus C115</name>
    <dbReference type="NCBI Taxonomy" id="1231190"/>
    <lineage>
        <taxon>Bacteria</taxon>
        <taxon>Pseudomonadati</taxon>
        <taxon>Pseudomonadota</taxon>
        <taxon>Alphaproteobacteria</taxon>
        <taxon>Hyphomicrobiales</taxon>
        <taxon>Phyllobacteriaceae</taxon>
        <taxon>Nitratireductor</taxon>
    </lineage>
</organism>
<sequence>MDILLSQVANGLVLGFIYVLIAVGLSITFGMLGIVNFAHGAFFALGAYFSYELVRLFGWPAAILAPFLVAGVGMVVEVVLIRKLYGKEPLLGLVVTFALGLLIEAVIRHFWGTDGKPLTPPQFLNGFVEIGPIFMTNYRVAVLVATVAVLVALWAFLNFTPYGRIIRAGSRDPEMVDMLGINLPRVFTGVFGLGCAIAAIAGILAGPLWTVSPSMAANAIMPAFVIVAIGGLGSFAGALIAGLTVGIVTAMTIQFWPEASTAAMYVLMLVVLLLRPRGLLGSQWERFE</sequence>
<reference evidence="10 11" key="1">
    <citation type="journal article" date="2012" name="J. Bacteriol.">
        <title>Genome Sequence of Nitratireductor indicus Type Strain C115.</title>
        <authorList>
            <person name="Lai Q."/>
            <person name="Li G."/>
            <person name="Yu Z."/>
            <person name="Shao Z."/>
        </authorList>
    </citation>
    <scope>NUCLEOTIDE SEQUENCE [LARGE SCALE GENOMIC DNA]</scope>
    <source>
        <strain evidence="10 11">C115</strain>
    </source>
</reference>
<protein>
    <submittedName>
        <fullName evidence="10">Inner-membrane translocator</fullName>
    </submittedName>
</protein>
<evidence type="ECO:0000256" key="9">
    <source>
        <dbReference type="SAM" id="Phobius"/>
    </source>
</evidence>
<dbReference type="InterPro" id="IPR001851">
    <property type="entry name" value="ABC_transp_permease"/>
</dbReference>
<dbReference type="AlphaFoldDB" id="K2NK64"/>
<evidence type="ECO:0000256" key="8">
    <source>
        <dbReference type="ARBA" id="ARBA00037998"/>
    </source>
</evidence>
<dbReference type="PANTHER" id="PTHR11795">
    <property type="entry name" value="BRANCHED-CHAIN AMINO ACID TRANSPORT SYSTEM PERMEASE PROTEIN LIVH"/>
    <property type="match status" value="1"/>
</dbReference>
<keyword evidence="7 9" id="KW-0472">Membrane</keyword>
<keyword evidence="5" id="KW-0029">Amino-acid transport</keyword>
<dbReference type="GO" id="GO:0005886">
    <property type="term" value="C:plasma membrane"/>
    <property type="evidence" value="ECO:0007669"/>
    <property type="project" value="UniProtKB-SubCell"/>
</dbReference>
<comment type="caution">
    <text evidence="10">The sequence shown here is derived from an EMBL/GenBank/DDBJ whole genome shotgun (WGS) entry which is preliminary data.</text>
</comment>
<evidence type="ECO:0000256" key="7">
    <source>
        <dbReference type="ARBA" id="ARBA00023136"/>
    </source>
</evidence>
<dbReference type="EMBL" id="AMSI01000040">
    <property type="protein sequence ID" value="EKF39840.1"/>
    <property type="molecule type" value="Genomic_DNA"/>
</dbReference>
<dbReference type="GO" id="GO:0022857">
    <property type="term" value="F:transmembrane transporter activity"/>
    <property type="evidence" value="ECO:0007669"/>
    <property type="project" value="InterPro"/>
</dbReference>
<feature type="transmembrane region" description="Helical" evidence="9">
    <location>
        <begin position="140"/>
        <end position="165"/>
    </location>
</feature>
<dbReference type="RefSeq" id="WP_009453020.1">
    <property type="nucleotide sequence ID" value="NZ_AMSI01000040.1"/>
</dbReference>
<accession>K2NK64</accession>
<dbReference type="STRING" id="721133.SAMN05216176_1306"/>
<keyword evidence="6 9" id="KW-1133">Transmembrane helix</keyword>
<feature type="transmembrane region" description="Helical" evidence="9">
    <location>
        <begin position="255"/>
        <end position="274"/>
    </location>
</feature>
<evidence type="ECO:0000313" key="11">
    <source>
        <dbReference type="Proteomes" id="UP000007374"/>
    </source>
</evidence>
<keyword evidence="4 9" id="KW-0812">Transmembrane</keyword>
<evidence type="ECO:0000256" key="1">
    <source>
        <dbReference type="ARBA" id="ARBA00004651"/>
    </source>
</evidence>
<feature type="transmembrane region" description="Helical" evidence="9">
    <location>
        <begin position="186"/>
        <end position="209"/>
    </location>
</feature>
<feature type="transmembrane region" description="Helical" evidence="9">
    <location>
        <begin position="221"/>
        <end position="248"/>
    </location>
</feature>
<evidence type="ECO:0000313" key="10">
    <source>
        <dbReference type="EMBL" id="EKF39840.1"/>
    </source>
</evidence>
<feature type="transmembrane region" description="Helical" evidence="9">
    <location>
        <begin position="90"/>
        <end position="111"/>
    </location>
</feature>
<dbReference type="GO" id="GO:0006865">
    <property type="term" value="P:amino acid transport"/>
    <property type="evidence" value="ECO:0007669"/>
    <property type="project" value="UniProtKB-KW"/>
</dbReference>
<dbReference type="eggNOG" id="COG0559">
    <property type="taxonomic scope" value="Bacteria"/>
</dbReference>
<evidence type="ECO:0000256" key="3">
    <source>
        <dbReference type="ARBA" id="ARBA00022475"/>
    </source>
</evidence>
<keyword evidence="11" id="KW-1185">Reference proteome</keyword>
<comment type="subcellular location">
    <subcellularLocation>
        <location evidence="1">Cell membrane</location>
        <topology evidence="1">Multi-pass membrane protein</topology>
    </subcellularLocation>
</comment>
<feature type="transmembrane region" description="Helical" evidence="9">
    <location>
        <begin position="12"/>
        <end position="37"/>
    </location>
</feature>
<evidence type="ECO:0000256" key="2">
    <source>
        <dbReference type="ARBA" id="ARBA00022448"/>
    </source>
</evidence>
<dbReference type="PATRIC" id="fig|1231190.3.peg.4916"/>
<keyword evidence="2" id="KW-0813">Transport</keyword>
<evidence type="ECO:0000256" key="6">
    <source>
        <dbReference type="ARBA" id="ARBA00022989"/>
    </source>
</evidence>
<dbReference type="Pfam" id="PF02653">
    <property type="entry name" value="BPD_transp_2"/>
    <property type="match status" value="1"/>
</dbReference>